<dbReference type="GO" id="GO:0003700">
    <property type="term" value="F:DNA-binding transcription factor activity"/>
    <property type="evidence" value="ECO:0007669"/>
    <property type="project" value="TreeGrafter"/>
</dbReference>
<dbReference type="Pfam" id="PF00356">
    <property type="entry name" value="LacI"/>
    <property type="match status" value="1"/>
</dbReference>
<dbReference type="Proteomes" id="UP000308528">
    <property type="component" value="Unassembled WGS sequence"/>
</dbReference>
<accession>A0A4S4NU68</accession>
<dbReference type="AlphaFoldDB" id="A0A4S4NU68"/>
<dbReference type="EMBL" id="SRSF01000001">
    <property type="protein sequence ID" value="THH42018.1"/>
    <property type="molecule type" value="Genomic_DNA"/>
</dbReference>
<dbReference type="SUPFAM" id="SSF47413">
    <property type="entry name" value="lambda repressor-like DNA-binding domains"/>
    <property type="match status" value="1"/>
</dbReference>
<keyword evidence="6" id="KW-1185">Reference proteome</keyword>
<dbReference type="Gene3D" id="1.10.260.40">
    <property type="entry name" value="lambda repressor-like DNA-binding domains"/>
    <property type="match status" value="1"/>
</dbReference>
<evidence type="ECO:0000313" key="5">
    <source>
        <dbReference type="EMBL" id="THH42018.1"/>
    </source>
</evidence>
<reference evidence="5 6" key="1">
    <citation type="submission" date="2019-04" db="EMBL/GenBank/DDBJ databases">
        <title>Lewinella litorea sp. nov., isolated from a marine sand.</title>
        <authorList>
            <person name="Yoon J.-H."/>
        </authorList>
    </citation>
    <scope>NUCLEOTIDE SEQUENCE [LARGE SCALE GENOMIC DNA]</scope>
    <source>
        <strain evidence="5 6">HSMS-39</strain>
    </source>
</reference>
<feature type="domain" description="HTH lacI-type" evidence="4">
    <location>
        <begin position="9"/>
        <end position="63"/>
    </location>
</feature>
<evidence type="ECO:0000259" key="4">
    <source>
        <dbReference type="PROSITE" id="PS50932"/>
    </source>
</evidence>
<dbReference type="SUPFAM" id="SSF53822">
    <property type="entry name" value="Periplasmic binding protein-like I"/>
    <property type="match status" value="1"/>
</dbReference>
<keyword evidence="2" id="KW-0238">DNA-binding</keyword>
<evidence type="ECO:0000313" key="6">
    <source>
        <dbReference type="Proteomes" id="UP000308528"/>
    </source>
</evidence>
<dbReference type="CDD" id="cd01392">
    <property type="entry name" value="HTH_LacI"/>
    <property type="match status" value="1"/>
</dbReference>
<dbReference type="InterPro" id="IPR028082">
    <property type="entry name" value="Peripla_BP_I"/>
</dbReference>
<comment type="caution">
    <text evidence="5">The sequence shown here is derived from an EMBL/GenBank/DDBJ whole genome shotgun (WGS) entry which is preliminary data.</text>
</comment>
<protein>
    <submittedName>
        <fullName evidence="5">LacI family transcriptional regulator</fullName>
    </submittedName>
</protein>
<dbReference type="OrthoDB" id="9803256at2"/>
<dbReference type="InterPro" id="IPR046335">
    <property type="entry name" value="LacI/GalR-like_sensor"/>
</dbReference>
<evidence type="ECO:0000256" key="2">
    <source>
        <dbReference type="ARBA" id="ARBA00023125"/>
    </source>
</evidence>
<evidence type="ECO:0000256" key="3">
    <source>
        <dbReference type="ARBA" id="ARBA00023163"/>
    </source>
</evidence>
<dbReference type="InterPro" id="IPR010982">
    <property type="entry name" value="Lambda_DNA-bd_dom_sf"/>
</dbReference>
<evidence type="ECO:0000256" key="1">
    <source>
        <dbReference type="ARBA" id="ARBA00023015"/>
    </source>
</evidence>
<dbReference type="SMART" id="SM00354">
    <property type="entry name" value="HTH_LACI"/>
    <property type="match status" value="1"/>
</dbReference>
<sequence length="348" mass="38315">MSNKRKKQVTIYDLATELNVAPSTVSRALKDHFSIGKETITAVKDLARKRGYRTNTLASSLRTQESKTIGVLVSWINRPFISSLIHGVEAAARESGYNVIISQSQDSYENEVANAKTLFSSRIHALVVSLAVETTQYDHLQEIITSGTPVVFVDRVPTDLEGDRVMIDNEKTARMATQHLIDQGCRRIALFRGSAQQVIYRDREAGYRAALEAGGLEIDESLIIAFDRLTVEEGTRLTEQLFQLPNPPDGIFSSNDSAAVGAIKYARANGIDVPRQLAVIGFNDDPVCEIIEPQLSSVTHPAVEMGRLALHQALRIADPETPVADRLVKLETQLIPRASSLRKPLIDG</sequence>
<proteinExistence type="predicted"/>
<gene>
    <name evidence="5" type="ORF">E4021_05410</name>
</gene>
<keyword evidence="3" id="KW-0804">Transcription</keyword>
<dbReference type="Pfam" id="PF13377">
    <property type="entry name" value="Peripla_BP_3"/>
    <property type="match status" value="1"/>
</dbReference>
<dbReference type="GO" id="GO:0000976">
    <property type="term" value="F:transcription cis-regulatory region binding"/>
    <property type="evidence" value="ECO:0007669"/>
    <property type="project" value="TreeGrafter"/>
</dbReference>
<dbReference type="PROSITE" id="PS50932">
    <property type="entry name" value="HTH_LACI_2"/>
    <property type="match status" value="1"/>
</dbReference>
<keyword evidence="1" id="KW-0805">Transcription regulation</keyword>
<dbReference type="RefSeq" id="WP_136457070.1">
    <property type="nucleotide sequence ID" value="NZ_SRSF01000001.1"/>
</dbReference>
<dbReference type="PANTHER" id="PTHR30146:SF109">
    <property type="entry name" value="HTH-TYPE TRANSCRIPTIONAL REGULATOR GALS"/>
    <property type="match status" value="1"/>
</dbReference>
<dbReference type="InterPro" id="IPR000843">
    <property type="entry name" value="HTH_LacI"/>
</dbReference>
<organism evidence="5 6">
    <name type="scientific">Neolewinella litorea</name>
    <dbReference type="NCBI Taxonomy" id="2562452"/>
    <lineage>
        <taxon>Bacteria</taxon>
        <taxon>Pseudomonadati</taxon>
        <taxon>Bacteroidota</taxon>
        <taxon>Saprospiria</taxon>
        <taxon>Saprospirales</taxon>
        <taxon>Lewinellaceae</taxon>
        <taxon>Neolewinella</taxon>
    </lineage>
</organism>
<dbReference type="Gene3D" id="3.40.50.2300">
    <property type="match status" value="2"/>
</dbReference>
<dbReference type="CDD" id="cd06267">
    <property type="entry name" value="PBP1_LacI_sugar_binding-like"/>
    <property type="match status" value="1"/>
</dbReference>
<dbReference type="PANTHER" id="PTHR30146">
    <property type="entry name" value="LACI-RELATED TRANSCRIPTIONAL REPRESSOR"/>
    <property type="match status" value="1"/>
</dbReference>
<name>A0A4S4NU68_9BACT</name>